<dbReference type="Gene3D" id="3.30.300.30">
    <property type="match status" value="1"/>
</dbReference>
<protein>
    <submittedName>
        <fullName evidence="3">AMP-binding protein</fullName>
    </submittedName>
</protein>
<feature type="domain" description="AMP-dependent synthetase/ligase" evidence="1">
    <location>
        <begin position="36"/>
        <end position="194"/>
    </location>
</feature>
<evidence type="ECO:0000259" key="2">
    <source>
        <dbReference type="Pfam" id="PF13193"/>
    </source>
</evidence>
<evidence type="ECO:0000313" key="3">
    <source>
        <dbReference type="EMBL" id="MBC9227339.1"/>
    </source>
</evidence>
<evidence type="ECO:0000313" key="4">
    <source>
        <dbReference type="Proteomes" id="UP000620591"/>
    </source>
</evidence>
<dbReference type="InterPro" id="IPR000873">
    <property type="entry name" value="AMP-dep_synth/lig_dom"/>
</dbReference>
<dbReference type="SUPFAM" id="SSF56801">
    <property type="entry name" value="Acetyl-CoA synthetase-like"/>
    <property type="match status" value="1"/>
</dbReference>
<dbReference type="InterPro" id="IPR042099">
    <property type="entry name" value="ANL_N_sf"/>
</dbReference>
<dbReference type="PANTHER" id="PTHR43767:SF1">
    <property type="entry name" value="NONRIBOSOMAL PEPTIDE SYNTHASE PES1 (EUROFUNG)-RELATED"/>
    <property type="match status" value="1"/>
</dbReference>
<organism evidence="3 4">
    <name type="scientific">Aeromicrobium senzhongii</name>
    <dbReference type="NCBI Taxonomy" id="2663859"/>
    <lineage>
        <taxon>Bacteria</taxon>
        <taxon>Bacillati</taxon>
        <taxon>Actinomycetota</taxon>
        <taxon>Actinomycetes</taxon>
        <taxon>Propionibacteriales</taxon>
        <taxon>Nocardioidaceae</taxon>
        <taxon>Aeromicrobium</taxon>
    </lineage>
</organism>
<dbReference type="InterPro" id="IPR020845">
    <property type="entry name" value="AMP-binding_CS"/>
</dbReference>
<accession>A0A8I0EW70</accession>
<dbReference type="Pfam" id="PF00501">
    <property type="entry name" value="AMP-binding"/>
    <property type="match status" value="1"/>
</dbReference>
<dbReference type="Proteomes" id="UP000620591">
    <property type="component" value="Unassembled WGS sequence"/>
</dbReference>
<dbReference type="InterPro" id="IPR050237">
    <property type="entry name" value="ATP-dep_AMP-bd_enzyme"/>
</dbReference>
<proteinExistence type="predicted"/>
<dbReference type="AlphaFoldDB" id="A0A8I0EW70"/>
<dbReference type="InterPro" id="IPR045851">
    <property type="entry name" value="AMP-bd_C_sf"/>
</dbReference>
<dbReference type="PROSITE" id="PS00455">
    <property type="entry name" value="AMP_BINDING"/>
    <property type="match status" value="1"/>
</dbReference>
<dbReference type="InterPro" id="IPR025110">
    <property type="entry name" value="AMP-bd_C"/>
</dbReference>
<evidence type="ECO:0000259" key="1">
    <source>
        <dbReference type="Pfam" id="PF00501"/>
    </source>
</evidence>
<dbReference type="EMBL" id="JACTVM010000004">
    <property type="protein sequence ID" value="MBC9227339.1"/>
    <property type="molecule type" value="Genomic_DNA"/>
</dbReference>
<dbReference type="Pfam" id="PF13193">
    <property type="entry name" value="AMP-binding_C"/>
    <property type="match status" value="1"/>
</dbReference>
<feature type="domain" description="AMP-binding enzyme C-terminal" evidence="2">
    <location>
        <begin position="252"/>
        <end position="323"/>
    </location>
</feature>
<dbReference type="Gene3D" id="3.40.50.12780">
    <property type="entry name" value="N-terminal domain of ligase-like"/>
    <property type="match status" value="1"/>
</dbReference>
<dbReference type="PANTHER" id="PTHR43767">
    <property type="entry name" value="LONG-CHAIN-FATTY-ACID--COA LIGASE"/>
    <property type="match status" value="1"/>
</dbReference>
<comment type="caution">
    <text evidence="3">The sequence shown here is derived from an EMBL/GenBank/DDBJ whole genome shotgun (WGS) entry which is preliminary data.</text>
</comment>
<reference evidence="3" key="1">
    <citation type="submission" date="2020-09" db="EMBL/GenBank/DDBJ databases">
        <title>Novel species in genus Aeromicrobium.</title>
        <authorList>
            <person name="Zhang G."/>
        </authorList>
    </citation>
    <scope>NUCLEOTIDE SEQUENCE</scope>
    <source>
        <strain evidence="3">Zg-636</strain>
    </source>
</reference>
<name>A0A8I0EW70_9ACTN</name>
<dbReference type="GO" id="GO:0016878">
    <property type="term" value="F:acid-thiol ligase activity"/>
    <property type="evidence" value="ECO:0007669"/>
    <property type="project" value="UniProtKB-ARBA"/>
</dbReference>
<gene>
    <name evidence="3" type="ORF">IBG24_13545</name>
</gene>
<sequence>MYSGRVAASLAPVTGSAREVARLLHPWVEHGGDPLVVLTSGSTGEPKPIRLSRDAVLASAHAALERLGGPGQWLSALPPTGVGGLQVLVRSILAGTEPVYLDDHLDMEAAVAALTGERRYASLVPTQLFRLVESGRAEALASLDAVLLGGAAAPRAVLELAAEAGVRIVRTYGMTETCGGCVYDGVPLDGVRLRIEDDGRIAIAGPVLAEGVGEWLVTNDLGRIDEHGRLSVLGRADQVAVSGGVNVPLAAVESALRDEPDVLDVVVVAQADPEWGQRVVAYVVGDLDRERAGAALQRLGYPRTWTPRAVHRLDALPLLPNGKPDRRTLAGGSLPG</sequence>